<organism evidence="5 6">
    <name type="scientific">Chryseosolibacter indicus</name>
    <dbReference type="NCBI Taxonomy" id="2782351"/>
    <lineage>
        <taxon>Bacteria</taxon>
        <taxon>Pseudomonadati</taxon>
        <taxon>Bacteroidota</taxon>
        <taxon>Cytophagia</taxon>
        <taxon>Cytophagales</taxon>
        <taxon>Chryseotaleaceae</taxon>
        <taxon>Chryseosolibacter</taxon>
    </lineage>
</organism>
<name>A0ABS5VL84_9BACT</name>
<keyword evidence="2" id="KW-0677">Repeat</keyword>
<protein>
    <recommendedName>
        <fullName evidence="4">Beta/gamma crystallin 'Greek key' domain-containing protein</fullName>
    </recommendedName>
</protein>
<evidence type="ECO:0000259" key="4">
    <source>
        <dbReference type="PROSITE" id="PS50915"/>
    </source>
</evidence>
<dbReference type="PROSITE" id="PS50915">
    <property type="entry name" value="CRYSTALLIN_BETA_GAMMA"/>
    <property type="match status" value="1"/>
</dbReference>
<comment type="similarity">
    <text evidence="1">Belongs to the beta/gamma-crystallin family.</text>
</comment>
<evidence type="ECO:0000313" key="5">
    <source>
        <dbReference type="EMBL" id="MBT1702208.1"/>
    </source>
</evidence>
<sequence>MKLPSNSSILSCSKIMCMLLFATIISCDKEDSNSITPKTPSNLEAHYQFLTGTTGYGRDEISFDDKKQIFTIHEDMIISKEEVENYITRQSTSPNGRTEQRRYTYIVSDAYVTNIKYYLDSTVPAEWRTAIADAISQWNAVNGTKLFLSQVSSSASANINVRALYEGGANWVARAALPFSNGAPGSFMEINTYHNSLSAGQKLFAMAHEMGHNFGLLHTNQTDGTMIPGTPETDANSVMNSFVLPWNGFTYYDQVAVQVLYPETSSGSITLYQHCDYTGWAASFGVGNYNLAAINAAGGINDDASSVRVPAGLRVTFYEHDNFAGATLVKTGDDNCFVNEGWNDRISSFRVEPN</sequence>
<dbReference type="InterPro" id="IPR011024">
    <property type="entry name" value="G_crystallin-like"/>
</dbReference>
<accession>A0ABS5VL84</accession>
<proteinExistence type="inferred from homology"/>
<dbReference type="SMART" id="SM00247">
    <property type="entry name" value="XTALbg"/>
    <property type="match status" value="1"/>
</dbReference>
<dbReference type="InterPro" id="IPR024079">
    <property type="entry name" value="MetalloPept_cat_dom_sf"/>
</dbReference>
<comment type="caution">
    <text evidence="5">The sequence shown here is derived from an EMBL/GenBank/DDBJ whole genome shotgun (WGS) entry which is preliminary data.</text>
</comment>
<dbReference type="Gene3D" id="3.40.390.10">
    <property type="entry name" value="Collagenase (Catalytic Domain)"/>
    <property type="match status" value="1"/>
</dbReference>
<dbReference type="EMBL" id="JAHESD010000004">
    <property type="protein sequence ID" value="MBT1702208.1"/>
    <property type="molecule type" value="Genomic_DNA"/>
</dbReference>
<gene>
    <name evidence="5" type="ORF">KK060_02900</name>
</gene>
<reference evidence="5 6" key="1">
    <citation type="submission" date="2021-05" db="EMBL/GenBank/DDBJ databases">
        <title>A Polyphasic approach of four new species of the genus Ohtaekwangia: Ohtaekwangia histidinii sp. nov., Ohtaekwangia cretensis sp. nov., Ohtaekwangia indiensis sp. nov., Ohtaekwangia reichenbachii sp. nov. from diverse environment.</title>
        <authorList>
            <person name="Octaviana S."/>
        </authorList>
    </citation>
    <scope>NUCLEOTIDE SEQUENCE [LARGE SCALE GENOMIC DNA]</scope>
    <source>
        <strain evidence="5 6">PWU20</strain>
    </source>
</reference>
<keyword evidence="3" id="KW-0732">Signal</keyword>
<dbReference type="SUPFAM" id="SSF55486">
    <property type="entry name" value="Metalloproteases ('zincins'), catalytic domain"/>
    <property type="match status" value="1"/>
</dbReference>
<evidence type="ECO:0000313" key="6">
    <source>
        <dbReference type="Proteomes" id="UP000772618"/>
    </source>
</evidence>
<feature type="signal peptide" evidence="3">
    <location>
        <begin position="1"/>
        <end position="22"/>
    </location>
</feature>
<dbReference type="PROSITE" id="PS51257">
    <property type="entry name" value="PROKAR_LIPOPROTEIN"/>
    <property type="match status" value="1"/>
</dbReference>
<feature type="domain" description="Beta/gamma crystallin 'Greek key'" evidence="4">
    <location>
        <begin position="267"/>
        <end position="311"/>
    </location>
</feature>
<keyword evidence="6" id="KW-1185">Reference proteome</keyword>
<dbReference type="Gene3D" id="2.60.20.10">
    <property type="entry name" value="Crystallins"/>
    <property type="match status" value="1"/>
</dbReference>
<feature type="chain" id="PRO_5047016129" description="Beta/gamma crystallin 'Greek key' domain-containing protein" evidence="3">
    <location>
        <begin position="23"/>
        <end position="354"/>
    </location>
</feature>
<evidence type="ECO:0000256" key="3">
    <source>
        <dbReference type="SAM" id="SignalP"/>
    </source>
</evidence>
<dbReference type="InterPro" id="IPR024653">
    <property type="entry name" value="Peptidase_M10/M27/M57"/>
</dbReference>
<evidence type="ECO:0000256" key="2">
    <source>
        <dbReference type="ARBA" id="ARBA00022737"/>
    </source>
</evidence>
<evidence type="ECO:0000256" key="1">
    <source>
        <dbReference type="ARBA" id="ARBA00009646"/>
    </source>
</evidence>
<dbReference type="SUPFAM" id="SSF49695">
    <property type="entry name" value="gamma-Crystallin-like"/>
    <property type="match status" value="1"/>
</dbReference>
<dbReference type="Proteomes" id="UP000772618">
    <property type="component" value="Unassembled WGS sequence"/>
</dbReference>
<dbReference type="Pfam" id="PF12388">
    <property type="entry name" value="Peptidase_M57"/>
    <property type="match status" value="1"/>
</dbReference>
<dbReference type="InterPro" id="IPR001064">
    <property type="entry name" value="Beta/gamma_crystallin"/>
</dbReference>